<sequence length="227" mass="25328">MIQLPNNNTGPDKTLSDMTDRPISAAVNDHCPTMLLYKLNRSRIARVEQNRGAIQLRRPLSKASLWALLIRANRHFLSFLNILLRQETLIVFIDTAVDTPAAMTGALKSELIFDEIKTRAVEEEALAREMTKKANGKFRITVSGDGGVTKTWTIDASAYPPTVEENEHDKKVDVHVTVKDEDFMKMAAGSIKPDQAFMQGKLKLKGNLAKAMKLKALLDPKMLKAKI</sequence>
<dbReference type="SUPFAM" id="SSF55718">
    <property type="entry name" value="SCP-like"/>
    <property type="match status" value="1"/>
</dbReference>
<dbReference type="AlphaFoldDB" id="A0A4U5M1L0"/>
<proteinExistence type="predicted"/>
<protein>
    <recommendedName>
        <fullName evidence="1">SCP2 domain-containing protein</fullName>
    </recommendedName>
</protein>
<dbReference type="Pfam" id="PF02036">
    <property type="entry name" value="SCP2"/>
    <property type="match status" value="1"/>
</dbReference>
<dbReference type="EMBL" id="AZBU02000010">
    <property type="protein sequence ID" value="TKR62571.1"/>
    <property type="molecule type" value="Genomic_DNA"/>
</dbReference>
<feature type="domain" description="SCP2" evidence="1">
    <location>
        <begin position="116"/>
        <end position="219"/>
    </location>
</feature>
<dbReference type="STRING" id="34508.A0A4U5M1L0"/>
<gene>
    <name evidence="2" type="ORF">L596_026505</name>
</gene>
<dbReference type="Gene3D" id="3.30.1050.10">
    <property type="entry name" value="SCP2 sterol-binding domain"/>
    <property type="match status" value="1"/>
</dbReference>
<comment type="caution">
    <text evidence="2">The sequence shown here is derived from an EMBL/GenBank/DDBJ whole genome shotgun (WGS) entry which is preliminary data.</text>
</comment>
<keyword evidence="3" id="KW-1185">Reference proteome</keyword>
<evidence type="ECO:0000313" key="3">
    <source>
        <dbReference type="Proteomes" id="UP000298663"/>
    </source>
</evidence>
<dbReference type="PANTHER" id="PTHR10094:SF25">
    <property type="entry name" value="SCP2 STEROL-BINDING DOMAIN-CONTAINING PROTEIN 1"/>
    <property type="match status" value="1"/>
</dbReference>
<evidence type="ECO:0000259" key="1">
    <source>
        <dbReference type="Pfam" id="PF02036"/>
    </source>
</evidence>
<name>A0A4U5M1L0_STECR</name>
<dbReference type="InterPro" id="IPR003033">
    <property type="entry name" value="SCP2_sterol-bd_dom"/>
</dbReference>
<reference evidence="2 3" key="2">
    <citation type="journal article" date="2019" name="G3 (Bethesda)">
        <title>Hybrid Assembly of the Genome of the Entomopathogenic Nematode Steinernema carpocapsae Identifies the X-Chromosome.</title>
        <authorList>
            <person name="Serra L."/>
            <person name="Macchietto M."/>
            <person name="Macias-Munoz A."/>
            <person name="McGill C.J."/>
            <person name="Rodriguez I.M."/>
            <person name="Rodriguez B."/>
            <person name="Murad R."/>
            <person name="Mortazavi A."/>
        </authorList>
    </citation>
    <scope>NUCLEOTIDE SEQUENCE [LARGE SCALE GENOMIC DNA]</scope>
    <source>
        <strain evidence="2 3">ALL</strain>
    </source>
</reference>
<reference evidence="2 3" key="1">
    <citation type="journal article" date="2015" name="Genome Biol.">
        <title>Comparative genomics of Steinernema reveals deeply conserved gene regulatory networks.</title>
        <authorList>
            <person name="Dillman A.R."/>
            <person name="Macchietto M."/>
            <person name="Porter C.F."/>
            <person name="Rogers A."/>
            <person name="Williams B."/>
            <person name="Antoshechkin I."/>
            <person name="Lee M.M."/>
            <person name="Goodwin Z."/>
            <person name="Lu X."/>
            <person name="Lewis E.E."/>
            <person name="Goodrich-Blair H."/>
            <person name="Stock S.P."/>
            <person name="Adams B.J."/>
            <person name="Sternberg P.W."/>
            <person name="Mortazavi A."/>
        </authorList>
    </citation>
    <scope>NUCLEOTIDE SEQUENCE [LARGE SCALE GENOMIC DNA]</scope>
    <source>
        <strain evidence="2 3">ALL</strain>
    </source>
</reference>
<dbReference type="Proteomes" id="UP000298663">
    <property type="component" value="Unassembled WGS sequence"/>
</dbReference>
<accession>A0A4U5M1L0</accession>
<organism evidence="2 3">
    <name type="scientific">Steinernema carpocapsae</name>
    <name type="common">Entomopathogenic nematode</name>
    <dbReference type="NCBI Taxonomy" id="34508"/>
    <lineage>
        <taxon>Eukaryota</taxon>
        <taxon>Metazoa</taxon>
        <taxon>Ecdysozoa</taxon>
        <taxon>Nematoda</taxon>
        <taxon>Chromadorea</taxon>
        <taxon>Rhabditida</taxon>
        <taxon>Tylenchina</taxon>
        <taxon>Panagrolaimomorpha</taxon>
        <taxon>Strongyloidoidea</taxon>
        <taxon>Steinernematidae</taxon>
        <taxon>Steinernema</taxon>
    </lineage>
</organism>
<evidence type="ECO:0000313" key="2">
    <source>
        <dbReference type="EMBL" id="TKR62571.1"/>
    </source>
</evidence>
<dbReference type="InterPro" id="IPR036527">
    <property type="entry name" value="SCP2_sterol-bd_dom_sf"/>
</dbReference>
<dbReference type="PANTHER" id="PTHR10094">
    <property type="entry name" value="STEROL CARRIER PROTEIN 2 SCP-2 FAMILY PROTEIN"/>
    <property type="match status" value="1"/>
</dbReference>
<dbReference type="OrthoDB" id="3592703at2759"/>
<dbReference type="GO" id="GO:0005829">
    <property type="term" value="C:cytosol"/>
    <property type="evidence" value="ECO:0007669"/>
    <property type="project" value="TreeGrafter"/>
</dbReference>